<dbReference type="RefSeq" id="WP_021167446.1">
    <property type="nucleotide sequence ID" value="NZ_CTRP01000004.1"/>
</dbReference>
<keyword evidence="2" id="KW-1185">Reference proteome</keyword>
<reference evidence="2" key="1">
    <citation type="submission" date="2015-03" db="EMBL/GenBank/DDBJ databases">
        <authorList>
            <person name="Nijsse Bart"/>
        </authorList>
    </citation>
    <scope>NUCLEOTIDE SEQUENCE [LARGE SCALE GENOMIC DNA]</scope>
</reference>
<dbReference type="AlphaFoldDB" id="A0A0U1KV81"/>
<organism evidence="1 2">
    <name type="scientific">Sporomusa ovata</name>
    <dbReference type="NCBI Taxonomy" id="2378"/>
    <lineage>
        <taxon>Bacteria</taxon>
        <taxon>Bacillati</taxon>
        <taxon>Bacillota</taxon>
        <taxon>Negativicutes</taxon>
        <taxon>Selenomonadales</taxon>
        <taxon>Sporomusaceae</taxon>
        <taxon>Sporomusa</taxon>
    </lineage>
</organism>
<accession>A0A0U1KV81</accession>
<evidence type="ECO:0000313" key="2">
    <source>
        <dbReference type="Proteomes" id="UP000049855"/>
    </source>
</evidence>
<dbReference type="EMBL" id="CTRP01000004">
    <property type="protein sequence ID" value="CQR71342.1"/>
    <property type="molecule type" value="Genomic_DNA"/>
</dbReference>
<protein>
    <submittedName>
        <fullName evidence="1">Uncharacterized protein</fullName>
    </submittedName>
</protein>
<gene>
    <name evidence="1" type="ORF">SpAn4DRAFT_3847</name>
</gene>
<sequence length="87" mass="10030">MTDHELLELLLQKITNIESQMATKEDVKNLKDTDQSIIELIQQSYRDLDKKIDTVLTTQTTQGESVNILALRQLQTESELSAWRKAK</sequence>
<name>A0A0U1KV81_9FIRM</name>
<dbReference type="Proteomes" id="UP000049855">
    <property type="component" value="Unassembled WGS sequence"/>
</dbReference>
<proteinExistence type="predicted"/>
<evidence type="ECO:0000313" key="1">
    <source>
        <dbReference type="EMBL" id="CQR71342.1"/>
    </source>
</evidence>